<feature type="transmembrane region" description="Helical" evidence="8">
    <location>
        <begin position="157"/>
        <end position="174"/>
    </location>
</feature>
<sequence>MERLQMDDRNTYKIGLISVLCCNTFWGFLPIYWQALKPIDSAVIIFYRIALMFLVCFAACAFRTNIKELFKPMFESRKKLFVYVAAGIVITLNWSLYIWAVNAGYVIQTCMGYFLEPLVVCCFGVVFYKEKANKWKKISMIFAFCGLMVMIIGYREIPFIALGLGLSFAIYSAIKKSVFLNPIQSLLYETLFLTPIALIVIVYLENSGNGALETAGGFKFFLLMFAGLATAIPMGLFSFAANKLPLITLGLCEYIAPSITLILGIFLFKEPFDLIQFSAFVVIWIGLIFFTYGEFADMKKT</sequence>
<dbReference type="InterPro" id="IPR000620">
    <property type="entry name" value="EamA_dom"/>
</dbReference>
<evidence type="ECO:0000259" key="9">
    <source>
        <dbReference type="Pfam" id="PF00892"/>
    </source>
</evidence>
<keyword evidence="11" id="KW-1185">Reference proteome</keyword>
<comment type="similarity">
    <text evidence="2">Belongs to the EamA transporter family.</text>
</comment>
<dbReference type="AlphaFoldDB" id="A0A415E3F5"/>
<evidence type="ECO:0000256" key="3">
    <source>
        <dbReference type="ARBA" id="ARBA00022448"/>
    </source>
</evidence>
<evidence type="ECO:0000313" key="10">
    <source>
        <dbReference type="EMBL" id="RHJ88161.1"/>
    </source>
</evidence>
<feature type="transmembrane region" description="Helical" evidence="8">
    <location>
        <begin position="186"/>
        <end position="204"/>
    </location>
</feature>
<evidence type="ECO:0000256" key="1">
    <source>
        <dbReference type="ARBA" id="ARBA00004651"/>
    </source>
</evidence>
<feature type="domain" description="EamA" evidence="9">
    <location>
        <begin position="14"/>
        <end position="151"/>
    </location>
</feature>
<gene>
    <name evidence="10" type="primary">rarD</name>
    <name evidence="10" type="ORF">DW099_07015</name>
</gene>
<dbReference type="STRING" id="1776384.GCA_900086585_03743"/>
<dbReference type="GeneID" id="83006029"/>
<dbReference type="OrthoDB" id="369870at2"/>
<reference evidence="10 11" key="1">
    <citation type="submission" date="2018-08" db="EMBL/GenBank/DDBJ databases">
        <title>A genome reference for cultivated species of the human gut microbiota.</title>
        <authorList>
            <person name="Zou Y."/>
            <person name="Xue W."/>
            <person name="Luo G."/>
        </authorList>
    </citation>
    <scope>NUCLEOTIDE SEQUENCE [LARGE SCALE GENOMIC DNA]</scope>
    <source>
        <strain evidence="10 11">AM07-24</strain>
    </source>
</reference>
<feature type="transmembrane region" description="Helical" evidence="8">
    <location>
        <begin position="246"/>
        <end position="268"/>
    </location>
</feature>
<protein>
    <submittedName>
        <fullName evidence="10">EamA family transporter RarD</fullName>
    </submittedName>
</protein>
<dbReference type="InterPro" id="IPR004626">
    <property type="entry name" value="RarD"/>
</dbReference>
<evidence type="ECO:0000256" key="7">
    <source>
        <dbReference type="ARBA" id="ARBA00023136"/>
    </source>
</evidence>
<dbReference type="Proteomes" id="UP000284841">
    <property type="component" value="Unassembled WGS sequence"/>
</dbReference>
<evidence type="ECO:0000256" key="2">
    <source>
        <dbReference type="ARBA" id="ARBA00007362"/>
    </source>
</evidence>
<dbReference type="RefSeq" id="WP_067541759.1">
    <property type="nucleotide sequence ID" value="NZ_AP025567.1"/>
</dbReference>
<dbReference type="EMBL" id="QRMS01000002">
    <property type="protein sequence ID" value="RHJ88161.1"/>
    <property type="molecule type" value="Genomic_DNA"/>
</dbReference>
<proteinExistence type="inferred from homology"/>
<dbReference type="SUPFAM" id="SSF103481">
    <property type="entry name" value="Multidrug resistance efflux transporter EmrE"/>
    <property type="match status" value="2"/>
</dbReference>
<accession>A0A415E3F5</accession>
<comment type="caution">
    <text evidence="10">The sequence shown here is derived from an EMBL/GenBank/DDBJ whole genome shotgun (WGS) entry which is preliminary data.</text>
</comment>
<dbReference type="PANTHER" id="PTHR22911">
    <property type="entry name" value="ACYL-MALONYL CONDENSING ENZYME-RELATED"/>
    <property type="match status" value="1"/>
</dbReference>
<comment type="subcellular location">
    <subcellularLocation>
        <location evidence="1">Cell membrane</location>
        <topology evidence="1">Multi-pass membrane protein</topology>
    </subcellularLocation>
</comment>
<evidence type="ECO:0000256" key="8">
    <source>
        <dbReference type="SAM" id="Phobius"/>
    </source>
</evidence>
<keyword evidence="6 8" id="KW-1133">Transmembrane helix</keyword>
<dbReference type="Pfam" id="PF00892">
    <property type="entry name" value="EamA"/>
    <property type="match status" value="2"/>
</dbReference>
<evidence type="ECO:0000256" key="5">
    <source>
        <dbReference type="ARBA" id="ARBA00022692"/>
    </source>
</evidence>
<feature type="transmembrane region" description="Helical" evidence="8">
    <location>
        <begin position="135"/>
        <end position="151"/>
    </location>
</feature>
<name>A0A415E3F5_9FIRM</name>
<organism evidence="10 11">
    <name type="scientific">Emergencia timonensis</name>
    <dbReference type="NCBI Taxonomy" id="1776384"/>
    <lineage>
        <taxon>Bacteria</taxon>
        <taxon>Bacillati</taxon>
        <taxon>Bacillota</taxon>
        <taxon>Clostridia</taxon>
        <taxon>Peptostreptococcales</taxon>
        <taxon>Anaerovoracaceae</taxon>
        <taxon>Emergencia</taxon>
    </lineage>
</organism>
<feature type="transmembrane region" description="Helical" evidence="8">
    <location>
        <begin position="80"/>
        <end position="99"/>
    </location>
</feature>
<evidence type="ECO:0000256" key="6">
    <source>
        <dbReference type="ARBA" id="ARBA00022989"/>
    </source>
</evidence>
<feature type="transmembrane region" description="Helical" evidence="8">
    <location>
        <begin position="274"/>
        <end position="292"/>
    </location>
</feature>
<keyword evidence="3" id="KW-0813">Transport</keyword>
<feature type="transmembrane region" description="Helical" evidence="8">
    <location>
        <begin position="216"/>
        <end position="239"/>
    </location>
</feature>
<feature type="domain" description="EamA" evidence="9">
    <location>
        <begin position="159"/>
        <end position="291"/>
    </location>
</feature>
<evidence type="ECO:0000256" key="4">
    <source>
        <dbReference type="ARBA" id="ARBA00022475"/>
    </source>
</evidence>
<dbReference type="GO" id="GO:0005886">
    <property type="term" value="C:plasma membrane"/>
    <property type="evidence" value="ECO:0007669"/>
    <property type="project" value="UniProtKB-SubCell"/>
</dbReference>
<feature type="transmembrane region" description="Helical" evidence="8">
    <location>
        <begin position="39"/>
        <end position="60"/>
    </location>
</feature>
<keyword evidence="7 8" id="KW-0472">Membrane</keyword>
<feature type="transmembrane region" description="Helical" evidence="8">
    <location>
        <begin position="105"/>
        <end position="128"/>
    </location>
</feature>
<evidence type="ECO:0000313" key="11">
    <source>
        <dbReference type="Proteomes" id="UP000284841"/>
    </source>
</evidence>
<dbReference type="NCBIfam" id="TIGR00688">
    <property type="entry name" value="rarD"/>
    <property type="match status" value="1"/>
</dbReference>
<keyword evidence="4" id="KW-1003">Cell membrane</keyword>
<feature type="transmembrane region" description="Helical" evidence="8">
    <location>
        <begin position="12"/>
        <end position="33"/>
    </location>
</feature>
<dbReference type="PANTHER" id="PTHR22911:SF137">
    <property type="entry name" value="SOLUTE CARRIER FAMILY 35 MEMBER G2-RELATED"/>
    <property type="match status" value="1"/>
</dbReference>
<keyword evidence="5 8" id="KW-0812">Transmembrane</keyword>
<dbReference type="InterPro" id="IPR037185">
    <property type="entry name" value="EmrE-like"/>
</dbReference>
<dbReference type="Gene3D" id="1.10.3730.20">
    <property type="match status" value="1"/>
</dbReference>